<dbReference type="PANTHER" id="PTHR43760">
    <property type="entry name" value="ENDORIBONUCLEASE-RELATED"/>
    <property type="match status" value="1"/>
</dbReference>
<evidence type="ECO:0000313" key="2">
    <source>
        <dbReference type="EMBL" id="SVD99062.1"/>
    </source>
</evidence>
<dbReference type="Gene3D" id="3.30.1330.40">
    <property type="entry name" value="RutC-like"/>
    <property type="match status" value="1"/>
</dbReference>
<dbReference type="EMBL" id="UINC01186710">
    <property type="protein sequence ID" value="SVD99062.1"/>
    <property type="molecule type" value="Genomic_DNA"/>
</dbReference>
<dbReference type="AlphaFoldDB" id="A0A382ZUB4"/>
<dbReference type="SUPFAM" id="SSF55298">
    <property type="entry name" value="YjgF-like"/>
    <property type="match status" value="1"/>
</dbReference>
<accession>A0A382ZUB4</accession>
<name>A0A382ZUB4_9ZZZZ</name>
<protein>
    <recommendedName>
        <fullName evidence="1">Endoribonuclease L-PSP/chorismate mutase-like domain-containing protein</fullName>
    </recommendedName>
</protein>
<evidence type="ECO:0000259" key="1">
    <source>
        <dbReference type="Pfam" id="PF14588"/>
    </source>
</evidence>
<feature type="domain" description="Endoribonuclease L-PSP/chorismate mutase-like" evidence="1">
    <location>
        <begin position="10"/>
        <end position="132"/>
    </location>
</feature>
<dbReference type="InterPro" id="IPR013813">
    <property type="entry name" value="Endoribo_LPSP/chorism_mut-like"/>
</dbReference>
<reference evidence="2" key="1">
    <citation type="submission" date="2018-05" db="EMBL/GenBank/DDBJ databases">
        <authorList>
            <person name="Lanie J.A."/>
            <person name="Ng W.-L."/>
            <person name="Kazmierczak K.M."/>
            <person name="Andrzejewski T.M."/>
            <person name="Davidsen T.M."/>
            <person name="Wayne K.J."/>
            <person name="Tettelin H."/>
            <person name="Glass J.I."/>
            <person name="Rusch D."/>
            <person name="Podicherti R."/>
            <person name="Tsui H.-C.T."/>
            <person name="Winkler M.E."/>
        </authorList>
    </citation>
    <scope>NUCLEOTIDE SEQUENCE</scope>
</reference>
<gene>
    <name evidence="2" type="ORF">METZ01_LOCUS451916</name>
</gene>
<dbReference type="InterPro" id="IPR035959">
    <property type="entry name" value="RutC-like_sf"/>
</dbReference>
<organism evidence="2">
    <name type="scientific">marine metagenome</name>
    <dbReference type="NCBI Taxonomy" id="408172"/>
    <lineage>
        <taxon>unclassified sequences</taxon>
        <taxon>metagenomes</taxon>
        <taxon>ecological metagenomes</taxon>
    </lineage>
</organism>
<dbReference type="CDD" id="cd02199">
    <property type="entry name" value="YjgF_YER057c_UK114_like_1"/>
    <property type="match status" value="1"/>
</dbReference>
<dbReference type="PANTHER" id="PTHR43760:SF1">
    <property type="entry name" value="ENDORIBONUCLEASE L-PSP_CHORISMATE MUTASE-LIKE DOMAIN-CONTAINING PROTEIN"/>
    <property type="match status" value="1"/>
</dbReference>
<sequence>MHLFEENIKNLGLNIPNLPKALANYIPYKIVGKTMYISGQAPVKNGELIYKGKVGSDITTEDGIEAAKLCVINIIAAVKTGIEGDWYKLDSFVKLTGYVNCQDNFTDQPKIINGAFDMLVDIFGDQGRHTRVAVGSNA</sequence>
<feature type="non-terminal residue" evidence="2">
    <location>
        <position position="138"/>
    </location>
</feature>
<dbReference type="Pfam" id="PF14588">
    <property type="entry name" value="YjgF_endoribonc"/>
    <property type="match status" value="1"/>
</dbReference>
<proteinExistence type="predicted"/>